<name>A0ABY7AV08_9PSEU</name>
<proteinExistence type="predicted"/>
<keyword evidence="2" id="KW-1133">Transmembrane helix</keyword>
<evidence type="ECO:0000256" key="1">
    <source>
        <dbReference type="SAM" id="MobiDB-lite"/>
    </source>
</evidence>
<dbReference type="Proteomes" id="UP001163203">
    <property type="component" value="Chromosome"/>
</dbReference>
<evidence type="ECO:0000313" key="3">
    <source>
        <dbReference type="EMBL" id="WAL63814.1"/>
    </source>
</evidence>
<accession>A0ABY7AV08</accession>
<feature type="transmembrane region" description="Helical" evidence="2">
    <location>
        <begin position="95"/>
        <end position="114"/>
    </location>
</feature>
<dbReference type="RefSeq" id="WP_268754057.1">
    <property type="nucleotide sequence ID" value="NZ_CP113836.1"/>
</dbReference>
<organism evidence="3 4">
    <name type="scientific">Amycolatopsis cynarae</name>
    <dbReference type="NCBI Taxonomy" id="2995223"/>
    <lineage>
        <taxon>Bacteria</taxon>
        <taxon>Bacillati</taxon>
        <taxon>Actinomycetota</taxon>
        <taxon>Actinomycetes</taxon>
        <taxon>Pseudonocardiales</taxon>
        <taxon>Pseudonocardiaceae</taxon>
        <taxon>Amycolatopsis</taxon>
    </lineage>
</organism>
<evidence type="ECO:0000256" key="2">
    <source>
        <dbReference type="SAM" id="Phobius"/>
    </source>
</evidence>
<feature type="transmembrane region" description="Helical" evidence="2">
    <location>
        <begin position="145"/>
        <end position="165"/>
    </location>
</feature>
<feature type="transmembrane region" description="Helical" evidence="2">
    <location>
        <begin position="20"/>
        <end position="42"/>
    </location>
</feature>
<reference evidence="3" key="1">
    <citation type="submission" date="2022-11" db="EMBL/GenBank/DDBJ databases">
        <authorList>
            <person name="Mo P."/>
        </authorList>
    </citation>
    <scope>NUCLEOTIDE SEQUENCE</scope>
    <source>
        <strain evidence="3">HUAS 11-8</strain>
    </source>
</reference>
<feature type="region of interest" description="Disordered" evidence="1">
    <location>
        <begin position="170"/>
        <end position="206"/>
    </location>
</feature>
<gene>
    <name evidence="3" type="ORF">ORV05_22825</name>
</gene>
<evidence type="ECO:0008006" key="5">
    <source>
        <dbReference type="Google" id="ProtNLM"/>
    </source>
</evidence>
<protein>
    <recommendedName>
        <fullName evidence="5">DUF2269 domain-containing protein</fullName>
    </recommendedName>
</protein>
<keyword evidence="2" id="KW-0812">Transmembrane</keyword>
<dbReference type="EMBL" id="CP113836">
    <property type="protein sequence ID" value="WAL63814.1"/>
    <property type="molecule type" value="Genomic_DNA"/>
</dbReference>
<sequence>MAPLLTATTAPRRSRGTRRITLIAHLVSSLGWLGLDMVLLTLGTHAATHSGDRHTDYLTVRLLLNTLLLPLSLSSIGTGLLLMRLGPWLFRRDHWATAKLVISTAAAAAAWLALRPQADQAVAATARPGDPGSLFATLHSPGPTLIIAPTVACALYLTATVLGVVKPGRGRRRRRLNRVSQRDAAGNESGHDASPSRNHSHQERQS</sequence>
<feature type="transmembrane region" description="Helical" evidence="2">
    <location>
        <begin position="62"/>
        <end position="83"/>
    </location>
</feature>
<keyword evidence="2" id="KW-0472">Membrane</keyword>
<evidence type="ECO:0000313" key="4">
    <source>
        <dbReference type="Proteomes" id="UP001163203"/>
    </source>
</evidence>
<keyword evidence="4" id="KW-1185">Reference proteome</keyword>